<protein>
    <submittedName>
        <fullName evidence="2">Uncharacterized protein</fullName>
    </submittedName>
</protein>
<evidence type="ECO:0000313" key="2">
    <source>
        <dbReference type="EMBL" id="EIQ81319.1"/>
    </source>
</evidence>
<dbReference type="EMBL" id="AIDX01000001">
    <property type="protein sequence ID" value="EIQ81319.1"/>
    <property type="molecule type" value="Genomic_DNA"/>
</dbReference>
<gene>
    <name evidence="2" type="ORF">SCAZ3_02805</name>
</gene>
<accession>A0AAV3FQX8</accession>
<feature type="compositionally biased region" description="Basic and acidic residues" evidence="1">
    <location>
        <begin position="37"/>
        <end position="54"/>
    </location>
</feature>
<proteinExistence type="predicted"/>
<comment type="caution">
    <text evidence="2">The sequence shown here is derived from an EMBL/GenBank/DDBJ whole genome shotgun (WGS) entry which is preliminary data.</text>
</comment>
<reference evidence="2 3" key="1">
    <citation type="journal article" date="2012" name="PLoS ONE">
        <title>Gene Repertoire Evolution of Streptococcus pyogenes Inferred from Phylogenomic Analysis with Streptococcus canis and Streptococcus dysgalactiae.</title>
        <authorList>
            <person name="Lefebure T."/>
            <person name="Richards V.P."/>
            <person name="Lang P."/>
            <person name="Pavinski-Bitar P."/>
            <person name="Stanhope M.J."/>
        </authorList>
    </citation>
    <scope>NUCLEOTIDE SEQUENCE [LARGE SCALE GENOMIC DNA]</scope>
    <source>
        <strain evidence="2 3">FSL Z3-227</strain>
    </source>
</reference>
<sequence length="54" mass="6416">MEMALQIFIPPEVLWKKRFVEDPTEKILTTPQTTVPDVRDSEHEHHDEMQANKE</sequence>
<evidence type="ECO:0000313" key="3">
    <source>
        <dbReference type="Proteomes" id="UP000004423"/>
    </source>
</evidence>
<name>A0AAV3FQX8_STRCB</name>
<dbReference type="AlphaFoldDB" id="A0AAV3FQX8"/>
<evidence type="ECO:0000256" key="1">
    <source>
        <dbReference type="SAM" id="MobiDB-lite"/>
    </source>
</evidence>
<dbReference type="Proteomes" id="UP000004423">
    <property type="component" value="Unassembled WGS sequence"/>
</dbReference>
<organism evidence="2 3">
    <name type="scientific">Streptococcus canis FSL Z3-227</name>
    <dbReference type="NCBI Taxonomy" id="482234"/>
    <lineage>
        <taxon>Bacteria</taxon>
        <taxon>Bacillati</taxon>
        <taxon>Bacillota</taxon>
        <taxon>Bacilli</taxon>
        <taxon>Lactobacillales</taxon>
        <taxon>Streptococcaceae</taxon>
        <taxon>Streptococcus</taxon>
    </lineage>
</organism>
<feature type="region of interest" description="Disordered" evidence="1">
    <location>
        <begin position="27"/>
        <end position="54"/>
    </location>
</feature>